<organism evidence="2 4">
    <name type="scientific">Streptomyces gougerotii</name>
    <dbReference type="NCBI Taxonomy" id="53448"/>
    <lineage>
        <taxon>Bacteria</taxon>
        <taxon>Bacillati</taxon>
        <taxon>Actinomycetota</taxon>
        <taxon>Actinomycetes</taxon>
        <taxon>Kitasatosporales</taxon>
        <taxon>Streptomycetaceae</taxon>
        <taxon>Streptomyces</taxon>
        <taxon>Streptomyces diastaticus group</taxon>
    </lineage>
</organism>
<keyword evidence="3" id="KW-1185">Reference proteome</keyword>
<sequence>MEGESARPLGELRPGGTVRATVTSHQPWGFTAGLDAYEPVGASLDTIRRGTEPGVARLVRRRLPSVGDTVDLVVGEVRGRHREPWIRIERTAPGTAED</sequence>
<evidence type="ECO:0000313" key="3">
    <source>
        <dbReference type="Proteomes" id="UP000480804"/>
    </source>
</evidence>
<comment type="caution">
    <text evidence="2">The sequence shown here is derived from an EMBL/GenBank/DDBJ whole genome shotgun (WGS) entry which is preliminary data.</text>
</comment>
<dbReference type="EMBL" id="BMSC01000007">
    <property type="protein sequence ID" value="GGU72930.1"/>
    <property type="molecule type" value="Genomic_DNA"/>
</dbReference>
<dbReference type="Proteomes" id="UP000660975">
    <property type="component" value="Unassembled WGS sequence"/>
</dbReference>
<gene>
    <name evidence="2" type="ORF">GCM10010227_29170</name>
    <name evidence="1" type="ORF">Sgou_23910</name>
</gene>
<dbReference type="AlphaFoldDB" id="A0A8H9LPC8"/>
<dbReference type="RefSeq" id="WP_189400383.1">
    <property type="nucleotide sequence ID" value="NZ_BLLO01000017.1"/>
</dbReference>
<reference evidence="2" key="1">
    <citation type="journal article" date="2014" name="Int. J. Syst. Evol. Microbiol.">
        <title>Complete genome sequence of Corynebacterium casei LMG S-19264T (=DSM 44701T), isolated from a smear-ripened cheese.</title>
        <authorList>
            <consortium name="US DOE Joint Genome Institute (JGI-PGF)"/>
            <person name="Walter F."/>
            <person name="Albersmeier A."/>
            <person name="Kalinowski J."/>
            <person name="Ruckert C."/>
        </authorList>
    </citation>
    <scope>NUCLEOTIDE SEQUENCE</scope>
    <source>
        <strain evidence="2">JCM 4136</strain>
    </source>
</reference>
<name>A0A8H9LPC8_9ACTN</name>
<dbReference type="Proteomes" id="UP000480804">
    <property type="component" value="Unassembled WGS sequence"/>
</dbReference>
<accession>A0A8H9LPC8</accession>
<protein>
    <submittedName>
        <fullName evidence="2">Uncharacterized protein</fullName>
    </submittedName>
</protein>
<reference evidence="1 3" key="2">
    <citation type="submission" date="2020-02" db="EMBL/GenBank/DDBJ databases">
        <title>Whole genome shotgun sequence of Streptomyces gougerotii NBRC 13043.</title>
        <authorList>
            <person name="Ichikawa N."/>
            <person name="Komaki H."/>
            <person name="Tamura T."/>
        </authorList>
    </citation>
    <scope>NUCLEOTIDE SEQUENCE [LARGE SCALE GENOMIC DNA]</scope>
    <source>
        <strain evidence="1 3">NBRC 13043</strain>
    </source>
</reference>
<proteinExistence type="predicted"/>
<evidence type="ECO:0000313" key="1">
    <source>
        <dbReference type="EMBL" id="GFH77721.1"/>
    </source>
</evidence>
<dbReference type="EMBL" id="BLLO01000017">
    <property type="protein sequence ID" value="GFH77721.1"/>
    <property type="molecule type" value="Genomic_DNA"/>
</dbReference>
<evidence type="ECO:0000313" key="2">
    <source>
        <dbReference type="EMBL" id="GGU72930.1"/>
    </source>
</evidence>
<reference evidence="2" key="3">
    <citation type="submission" date="2020-09" db="EMBL/GenBank/DDBJ databases">
        <authorList>
            <person name="Sun Q."/>
            <person name="Ohkuma M."/>
        </authorList>
    </citation>
    <scope>NUCLEOTIDE SEQUENCE</scope>
    <source>
        <strain evidence="2">JCM 4136</strain>
    </source>
</reference>
<evidence type="ECO:0000313" key="4">
    <source>
        <dbReference type="Proteomes" id="UP000660975"/>
    </source>
</evidence>